<dbReference type="AlphaFoldDB" id="A0AAN4Z730"/>
<reference evidence="2" key="1">
    <citation type="submission" date="2022-10" db="EMBL/GenBank/DDBJ databases">
        <title>Genome assembly of Pristionchus species.</title>
        <authorList>
            <person name="Yoshida K."/>
            <person name="Sommer R.J."/>
        </authorList>
    </citation>
    <scope>NUCLEOTIDE SEQUENCE [LARGE SCALE GENOMIC DNA]</scope>
    <source>
        <strain evidence="2">RS5460</strain>
    </source>
</reference>
<comment type="caution">
    <text evidence="1">The sequence shown here is derived from an EMBL/GenBank/DDBJ whole genome shotgun (WGS) entry which is preliminary data.</text>
</comment>
<evidence type="ECO:0000313" key="2">
    <source>
        <dbReference type="Proteomes" id="UP001328107"/>
    </source>
</evidence>
<dbReference type="Gene3D" id="3.40.1180.10">
    <property type="entry name" value="Decaprenyl diphosphate synthase-like"/>
    <property type="match status" value="1"/>
</dbReference>
<organism evidence="1 2">
    <name type="scientific">Pristionchus mayeri</name>
    <dbReference type="NCBI Taxonomy" id="1317129"/>
    <lineage>
        <taxon>Eukaryota</taxon>
        <taxon>Metazoa</taxon>
        <taxon>Ecdysozoa</taxon>
        <taxon>Nematoda</taxon>
        <taxon>Chromadorea</taxon>
        <taxon>Rhabditida</taxon>
        <taxon>Rhabditina</taxon>
        <taxon>Diplogasteromorpha</taxon>
        <taxon>Diplogasteroidea</taxon>
        <taxon>Neodiplogasteridae</taxon>
        <taxon>Pristionchus</taxon>
    </lineage>
</organism>
<proteinExistence type="predicted"/>
<dbReference type="EMBL" id="BTRK01000002">
    <property type="protein sequence ID" value="GMR35618.1"/>
    <property type="molecule type" value="Genomic_DNA"/>
</dbReference>
<keyword evidence="2" id="KW-1185">Reference proteome</keyword>
<name>A0AAN4Z730_9BILA</name>
<dbReference type="Proteomes" id="UP001328107">
    <property type="component" value="Unassembled WGS sequence"/>
</dbReference>
<protein>
    <submittedName>
        <fullName evidence="1">Uncharacterized protein</fullName>
    </submittedName>
</protein>
<sequence length="238" mass="25748">SQMLDILVVLVLGAVWALRWARKKGIFTPFLGSRLGGIECEQIDADLTDERVPYPSRVPVSLGILYSSGQDSIGALAAFLLHCYRAGVRKVVIHGYRNPADDVKHSLEGLLADYAQDRIRIEDHTGIGQKSEKVDSDSTRVLILPACSGRRTMVEAARVLSRSSSPVTTAVVAAALKGAMLDDLQAVVMVGSTPTLAAFPPWPLRIAELIPVAELPRTKADFARCIGTFGSRDIRQGK</sequence>
<dbReference type="GO" id="GO:0016765">
    <property type="term" value="F:transferase activity, transferring alkyl or aryl (other than methyl) groups"/>
    <property type="evidence" value="ECO:0007669"/>
    <property type="project" value="InterPro"/>
</dbReference>
<dbReference type="SUPFAM" id="SSF64005">
    <property type="entry name" value="Undecaprenyl diphosphate synthase"/>
    <property type="match status" value="1"/>
</dbReference>
<dbReference type="InterPro" id="IPR036424">
    <property type="entry name" value="UPP_synth-like_sf"/>
</dbReference>
<evidence type="ECO:0000313" key="1">
    <source>
        <dbReference type="EMBL" id="GMR35618.1"/>
    </source>
</evidence>
<feature type="non-terminal residue" evidence="1">
    <location>
        <position position="1"/>
    </location>
</feature>
<accession>A0AAN4Z730</accession>
<gene>
    <name evidence="1" type="ORF">PMAYCL1PPCAC_05813</name>
</gene>